<dbReference type="InterPro" id="IPR046848">
    <property type="entry name" value="E_motif"/>
</dbReference>
<reference evidence="3 4" key="1">
    <citation type="submission" date="2024-01" db="EMBL/GenBank/DDBJ databases">
        <title>The complete chloroplast genome sequence of Lithospermum erythrorhizon: insights into the phylogenetic relationship among Boraginaceae species and the maternal lineages of purple gromwells.</title>
        <authorList>
            <person name="Okada T."/>
            <person name="Watanabe K."/>
        </authorList>
    </citation>
    <scope>NUCLEOTIDE SEQUENCE [LARGE SCALE GENOMIC DNA]</scope>
</reference>
<dbReference type="GO" id="GO:0009451">
    <property type="term" value="P:RNA modification"/>
    <property type="evidence" value="ECO:0007669"/>
    <property type="project" value="InterPro"/>
</dbReference>
<comment type="caution">
    <text evidence="3">The sequence shown here is derived from an EMBL/GenBank/DDBJ whole genome shotgun (WGS) entry which is preliminary data.</text>
</comment>
<dbReference type="Proteomes" id="UP001454036">
    <property type="component" value="Unassembled WGS sequence"/>
</dbReference>
<dbReference type="FunFam" id="1.25.40.10:FF:000670">
    <property type="entry name" value="Pentatricopeptide repeat-containing protein"/>
    <property type="match status" value="1"/>
</dbReference>
<feature type="repeat" description="PPR" evidence="2">
    <location>
        <begin position="111"/>
        <end position="141"/>
    </location>
</feature>
<dbReference type="InterPro" id="IPR011990">
    <property type="entry name" value="TPR-like_helical_dom_sf"/>
</dbReference>
<feature type="repeat" description="PPR" evidence="2">
    <location>
        <begin position="445"/>
        <end position="479"/>
    </location>
</feature>
<feature type="repeat" description="PPR" evidence="2">
    <location>
        <begin position="647"/>
        <end position="681"/>
    </location>
</feature>
<evidence type="ECO:0000256" key="1">
    <source>
        <dbReference type="ARBA" id="ARBA00022737"/>
    </source>
</evidence>
<dbReference type="PANTHER" id="PTHR47926:SF406">
    <property type="entry name" value="REPEAT (PPR) SUPERFAMILY PROTEIN, PUTATIVE-RELATED"/>
    <property type="match status" value="1"/>
</dbReference>
<dbReference type="EMBL" id="BAABME010005686">
    <property type="protein sequence ID" value="GAA0166323.1"/>
    <property type="molecule type" value="Genomic_DNA"/>
</dbReference>
<dbReference type="NCBIfam" id="TIGR00756">
    <property type="entry name" value="PPR"/>
    <property type="match status" value="5"/>
</dbReference>
<dbReference type="InterPro" id="IPR002885">
    <property type="entry name" value="PPR_rpt"/>
</dbReference>
<evidence type="ECO:0000313" key="3">
    <source>
        <dbReference type="EMBL" id="GAA0166323.1"/>
    </source>
</evidence>
<protein>
    <recommendedName>
        <fullName evidence="5">Pentatricopeptide repeat-containing protein</fullName>
    </recommendedName>
</protein>
<dbReference type="PROSITE" id="PS51375">
    <property type="entry name" value="PPR"/>
    <property type="match status" value="6"/>
</dbReference>
<dbReference type="Pfam" id="PF20431">
    <property type="entry name" value="E_motif"/>
    <property type="match status" value="1"/>
</dbReference>
<dbReference type="Gene3D" id="1.25.40.10">
    <property type="entry name" value="Tetratricopeptide repeat domain"/>
    <property type="match status" value="7"/>
</dbReference>
<keyword evidence="1" id="KW-0677">Repeat</keyword>
<dbReference type="FunFam" id="1.25.40.10:FF:000669">
    <property type="entry name" value="Pentatricopeptide repeat-containing protein At4g33990"/>
    <property type="match status" value="1"/>
</dbReference>
<gene>
    <name evidence="3" type="ORF">LIER_21501</name>
</gene>
<dbReference type="Pfam" id="PF13041">
    <property type="entry name" value="PPR_2"/>
    <property type="match status" value="4"/>
</dbReference>
<sequence length="880" mass="98543">MAAIIQFTKFLHFQPFKNLVLGIYSTNFHTTSLVTVSENQTLTNYNKTFSHLFQECSSQKSLQKGQQAHALMITSGFQPTIFVTNCLIQMYIRCSLFSNASKVFDNMSLRDKVSFNAMIFGFSSCGDMGMAEMIFDAMPERDVISWNSMISGFLQNGDLEESLRIFVRMLRECVCYDRTTFSVVLKACAGLEYGALGMQVHAMAVKTGLDLDVVSASAIVVMYGKCRRLDDSFSFFSEMVEKNWVSWSALIASCVQNGELVTGLELFKEMQLEGVGVSQSTYASVFRSCAALCESIFGAQLHCHALKTNFGYDVIVGTAILDMYAKCGNLSDAAKMFKMFPKRNLQSHNALIVGYARADCGFDALKIFWRLLNSNLGFNEISLSGAFSACAVIKDHLHGSQIHGLAIKTPYACDVCVANAILDMYGKSGVLEEARAVFDAMKIRDAVSWNAIIAAYEQNGVEEETLFLYTRMLQLRLEPDEFTYGSVLKSCAGQQALETGVCIHNRIIKSGMGLETFVGTALVDMYCKCDKMDEAEKLHERMMVGTMVSWNAIISGFSSNEQSEEAQKFFLKMLEKGVTPDNFTYATVLDTCANLATVELGKQVHAQIIKQDLQSDVYITSTLVDMYSKCGLLQDSRLLFERSRNRDFVTWNAMVCGYAQHGLGEDALKVFEKMKLENVKPNHATFVAVLRACAHMGLVREGMCYFKSMQLDYGLDPKVEHYSCMVDLLGRCDRVSDALKVIQGMPFEADDVIWRTLLSICKMQGNVEVAEIAATRLLQLDPQDSSSYILLSNIYANAGMWDKVSNLRKILRHCRIKKEPGCSWIELLSEVHMFLVSDKAHPNCEDIYDNLDLLTADMRRRGYTSDTESLLDEVMEHNIC</sequence>
<dbReference type="FunFam" id="1.25.40.10:FF:000366">
    <property type="entry name" value="Pentatricopeptide (PPR) repeat-containing protein"/>
    <property type="match status" value="1"/>
</dbReference>
<evidence type="ECO:0000256" key="2">
    <source>
        <dbReference type="PROSITE-ProRule" id="PRU00708"/>
    </source>
</evidence>
<organism evidence="3 4">
    <name type="scientific">Lithospermum erythrorhizon</name>
    <name type="common">Purple gromwell</name>
    <name type="synonym">Lithospermum officinale var. erythrorhizon</name>
    <dbReference type="NCBI Taxonomy" id="34254"/>
    <lineage>
        <taxon>Eukaryota</taxon>
        <taxon>Viridiplantae</taxon>
        <taxon>Streptophyta</taxon>
        <taxon>Embryophyta</taxon>
        <taxon>Tracheophyta</taxon>
        <taxon>Spermatophyta</taxon>
        <taxon>Magnoliopsida</taxon>
        <taxon>eudicotyledons</taxon>
        <taxon>Gunneridae</taxon>
        <taxon>Pentapetalae</taxon>
        <taxon>asterids</taxon>
        <taxon>lamiids</taxon>
        <taxon>Boraginales</taxon>
        <taxon>Boraginaceae</taxon>
        <taxon>Boraginoideae</taxon>
        <taxon>Lithospermeae</taxon>
        <taxon>Lithospermum</taxon>
    </lineage>
</organism>
<feature type="repeat" description="PPR" evidence="2">
    <location>
        <begin position="546"/>
        <end position="580"/>
    </location>
</feature>
<name>A0AAV3QUL9_LITER</name>
<evidence type="ECO:0008006" key="5">
    <source>
        <dbReference type="Google" id="ProtNLM"/>
    </source>
</evidence>
<evidence type="ECO:0000313" key="4">
    <source>
        <dbReference type="Proteomes" id="UP001454036"/>
    </source>
</evidence>
<dbReference type="InterPro" id="IPR046960">
    <property type="entry name" value="PPR_At4g14850-like_plant"/>
</dbReference>
<proteinExistence type="predicted"/>
<dbReference type="AlphaFoldDB" id="A0AAV3QUL9"/>
<dbReference type="PANTHER" id="PTHR47926">
    <property type="entry name" value="PENTATRICOPEPTIDE REPEAT-CONTAINING PROTEIN"/>
    <property type="match status" value="1"/>
</dbReference>
<dbReference type="Pfam" id="PF01535">
    <property type="entry name" value="PPR"/>
    <property type="match status" value="8"/>
</dbReference>
<keyword evidence="4" id="KW-1185">Reference proteome</keyword>
<dbReference type="FunFam" id="1.25.40.10:FF:000031">
    <property type="entry name" value="Pentatricopeptide repeat-containing protein mitochondrial"/>
    <property type="match status" value="1"/>
</dbReference>
<dbReference type="FunFam" id="1.25.40.10:FF:001086">
    <property type="entry name" value="Pentatricopeptide repeat-containing protein At4g33170"/>
    <property type="match status" value="1"/>
</dbReference>
<accession>A0AAV3QUL9</accession>
<dbReference type="SUPFAM" id="SSF48452">
    <property type="entry name" value="TPR-like"/>
    <property type="match status" value="1"/>
</dbReference>
<dbReference type="FunFam" id="1.25.40.10:FF:000780">
    <property type="entry name" value="Pentatricopeptide repeat-containing protein isoform A"/>
    <property type="match status" value="1"/>
</dbReference>
<feature type="repeat" description="PPR" evidence="2">
    <location>
        <begin position="243"/>
        <end position="277"/>
    </location>
</feature>
<dbReference type="GO" id="GO:0003723">
    <property type="term" value="F:RNA binding"/>
    <property type="evidence" value="ECO:0007669"/>
    <property type="project" value="InterPro"/>
</dbReference>
<feature type="repeat" description="PPR" evidence="2">
    <location>
        <begin position="142"/>
        <end position="172"/>
    </location>
</feature>